<evidence type="ECO:0000313" key="1">
    <source>
        <dbReference type="EMBL" id="GAH05164.1"/>
    </source>
</evidence>
<protein>
    <recommendedName>
        <fullName evidence="2">Carbohydrate-binding domain-containing protein</fullName>
    </recommendedName>
</protein>
<reference evidence="1" key="1">
    <citation type="journal article" date="2014" name="Front. Microbiol.">
        <title>High frequency of phylogenetically diverse reductive dehalogenase-homologous genes in deep subseafloor sedimentary metagenomes.</title>
        <authorList>
            <person name="Kawai M."/>
            <person name="Futagami T."/>
            <person name="Toyoda A."/>
            <person name="Takaki Y."/>
            <person name="Nishi S."/>
            <person name="Hori S."/>
            <person name="Arai W."/>
            <person name="Tsubouchi T."/>
            <person name="Morono Y."/>
            <person name="Uchiyama I."/>
            <person name="Ito T."/>
            <person name="Fujiyama A."/>
            <person name="Inagaki F."/>
            <person name="Takami H."/>
        </authorList>
    </citation>
    <scope>NUCLEOTIDE SEQUENCE</scope>
    <source>
        <strain evidence="1">Expedition CK06-06</strain>
    </source>
</reference>
<dbReference type="AlphaFoldDB" id="X1DJH0"/>
<gene>
    <name evidence="1" type="ORF">S01H4_40430</name>
</gene>
<dbReference type="EMBL" id="BART01022013">
    <property type="protein sequence ID" value="GAH05164.1"/>
    <property type="molecule type" value="Genomic_DNA"/>
</dbReference>
<feature type="non-terminal residue" evidence="1">
    <location>
        <position position="1"/>
    </location>
</feature>
<evidence type="ECO:0008006" key="2">
    <source>
        <dbReference type="Google" id="ProtNLM"/>
    </source>
</evidence>
<proteinExistence type="predicted"/>
<dbReference type="Gene3D" id="2.60.40.1190">
    <property type="match status" value="1"/>
</dbReference>
<comment type="caution">
    <text evidence="1">The sequence shown here is derived from an EMBL/GenBank/DDBJ whole genome shotgun (WGS) entry which is preliminary data.</text>
</comment>
<name>X1DJH0_9ZZZZ</name>
<accession>X1DJH0</accession>
<organism evidence="1">
    <name type="scientific">marine sediment metagenome</name>
    <dbReference type="NCBI Taxonomy" id="412755"/>
    <lineage>
        <taxon>unclassified sequences</taxon>
        <taxon>metagenomes</taxon>
        <taxon>ecological metagenomes</taxon>
    </lineage>
</organism>
<sequence length="241" mass="26948">EQFSTADDKVSGFWELIDGSKDFISLSARRNATQGTAFNFVLTHDCNMRVKAAYGTDGLYLLFEINDDNDVAWPNSLVGTENQQFYMNFDAVDFLMDSRSTAEIADPANREMFITRSFGFTSTSKQYQVACGTGKERPTGFMRSTPDPWDMHAVYYTFEEAATQLGLQIENIKTDYFNKAQEWFIPWSEYGGGLSGEPAAGTKLAFSGGFNDRDEGEHFPPGVTTSGGNRSCLQWHALDQQ</sequence>